<dbReference type="PANTHER" id="PTHR43364">
    <property type="entry name" value="NADH-SPECIFIC METHYLGLYOXAL REDUCTASE-RELATED"/>
    <property type="match status" value="1"/>
</dbReference>
<dbReference type="Proteomes" id="UP000585272">
    <property type="component" value="Unassembled WGS sequence"/>
</dbReference>
<protein>
    <submittedName>
        <fullName evidence="2">Aryl-alcohol dehydrogenase-like predicted oxidoreductase</fullName>
    </submittedName>
</protein>
<dbReference type="InterPro" id="IPR023210">
    <property type="entry name" value="NADP_OxRdtase_dom"/>
</dbReference>
<dbReference type="CDD" id="cd19081">
    <property type="entry name" value="AKR_AKR9C1"/>
    <property type="match status" value="1"/>
</dbReference>
<accession>A0A840IAW0</accession>
<dbReference type="Pfam" id="PF00248">
    <property type="entry name" value="Aldo_ket_red"/>
    <property type="match status" value="1"/>
</dbReference>
<proteinExistence type="predicted"/>
<dbReference type="Gene3D" id="3.20.20.100">
    <property type="entry name" value="NADP-dependent oxidoreductase domain"/>
    <property type="match status" value="1"/>
</dbReference>
<dbReference type="EMBL" id="JACHNU010000001">
    <property type="protein sequence ID" value="MBB4661966.1"/>
    <property type="molecule type" value="Genomic_DNA"/>
</dbReference>
<reference evidence="2 3" key="1">
    <citation type="submission" date="2020-08" db="EMBL/GenBank/DDBJ databases">
        <title>Genomic Encyclopedia of Archaeal and Bacterial Type Strains, Phase II (KMG-II): from individual species to whole genera.</title>
        <authorList>
            <person name="Goeker M."/>
        </authorList>
    </citation>
    <scope>NUCLEOTIDE SEQUENCE [LARGE SCALE GENOMIC DNA]</scope>
    <source>
        <strain evidence="2 3">DSM 23288</strain>
    </source>
</reference>
<dbReference type="RefSeq" id="WP_183340578.1">
    <property type="nucleotide sequence ID" value="NZ_JACHNU010000001.1"/>
</dbReference>
<keyword evidence="3" id="KW-1185">Reference proteome</keyword>
<dbReference type="InterPro" id="IPR036812">
    <property type="entry name" value="NAD(P)_OxRdtase_dom_sf"/>
</dbReference>
<sequence>MANTPWTNLDLFPLALGGNVFGWTADAAQSFAVLDAYAEAGGNHVDTADSYSAWVPGNSGGESETIIGDWMKARGNRDRILVATKAGRFGRLTAANIAKWADDSLRRLQVDRIDLYYAHHDDPDVPLEEQLEALDALVRAGKVRALAASNYGAERLTEALAIQEREGFAPYVALQPYYNLLERAKATDGDIPYEGALQRVAVERGIAVFPFFSLAMGFLAGKYRPGAQVESQRAQSAGAYLQTARGQAVLAALDEVAAAHDTTVAAVALAWTLAQPGIAAPIASARTPEQLADLLPVASLRLAEDELAKLTAASEAV</sequence>
<evidence type="ECO:0000313" key="3">
    <source>
        <dbReference type="Proteomes" id="UP000585272"/>
    </source>
</evidence>
<dbReference type="SUPFAM" id="SSF51430">
    <property type="entry name" value="NAD(P)-linked oxidoreductase"/>
    <property type="match status" value="1"/>
</dbReference>
<gene>
    <name evidence="2" type="ORF">BDZ31_001539</name>
</gene>
<dbReference type="GO" id="GO:0005829">
    <property type="term" value="C:cytosol"/>
    <property type="evidence" value="ECO:0007669"/>
    <property type="project" value="TreeGrafter"/>
</dbReference>
<dbReference type="PANTHER" id="PTHR43364:SF6">
    <property type="entry name" value="OXIDOREDUCTASE-RELATED"/>
    <property type="match status" value="1"/>
</dbReference>
<dbReference type="InterPro" id="IPR050523">
    <property type="entry name" value="AKR_Detox_Biosynth"/>
</dbReference>
<evidence type="ECO:0000313" key="2">
    <source>
        <dbReference type="EMBL" id="MBB4661966.1"/>
    </source>
</evidence>
<evidence type="ECO:0000259" key="1">
    <source>
        <dbReference type="Pfam" id="PF00248"/>
    </source>
</evidence>
<name>A0A840IAW0_9ACTN</name>
<comment type="caution">
    <text evidence="2">The sequence shown here is derived from an EMBL/GenBank/DDBJ whole genome shotgun (WGS) entry which is preliminary data.</text>
</comment>
<organism evidence="2 3">
    <name type="scientific">Conexibacter arvalis</name>
    <dbReference type="NCBI Taxonomy" id="912552"/>
    <lineage>
        <taxon>Bacteria</taxon>
        <taxon>Bacillati</taxon>
        <taxon>Actinomycetota</taxon>
        <taxon>Thermoleophilia</taxon>
        <taxon>Solirubrobacterales</taxon>
        <taxon>Conexibacteraceae</taxon>
        <taxon>Conexibacter</taxon>
    </lineage>
</organism>
<feature type="domain" description="NADP-dependent oxidoreductase" evidence="1">
    <location>
        <begin position="13"/>
        <end position="314"/>
    </location>
</feature>
<dbReference type="AlphaFoldDB" id="A0A840IAW0"/>